<comment type="caution">
    <text evidence="7">Lacks conserved residue(s) required for the propagation of feature annotation.</text>
</comment>
<keyword evidence="4 7" id="KW-0812">Transmembrane</keyword>
<feature type="domain" description="Mechanosensitive ion channel MscS" evidence="8">
    <location>
        <begin position="112"/>
        <end position="176"/>
    </location>
</feature>
<dbReference type="SUPFAM" id="SSF50182">
    <property type="entry name" value="Sm-like ribonucleoproteins"/>
    <property type="match status" value="1"/>
</dbReference>
<feature type="transmembrane region" description="Helical" evidence="7">
    <location>
        <begin position="28"/>
        <end position="45"/>
    </location>
</feature>
<evidence type="ECO:0000313" key="10">
    <source>
        <dbReference type="EMBL" id="QPH54491.1"/>
    </source>
</evidence>
<evidence type="ECO:0000256" key="5">
    <source>
        <dbReference type="ARBA" id="ARBA00022989"/>
    </source>
</evidence>
<dbReference type="PANTHER" id="PTHR30221">
    <property type="entry name" value="SMALL-CONDUCTANCE MECHANOSENSITIVE CHANNEL"/>
    <property type="match status" value="1"/>
</dbReference>
<evidence type="ECO:0000256" key="6">
    <source>
        <dbReference type="ARBA" id="ARBA00023136"/>
    </source>
</evidence>
<comment type="subunit">
    <text evidence="7">Homoheptamer.</text>
</comment>
<dbReference type="InterPro" id="IPR049278">
    <property type="entry name" value="MS_channel_C"/>
</dbReference>
<dbReference type="Pfam" id="PF21082">
    <property type="entry name" value="MS_channel_3rd"/>
    <property type="match status" value="1"/>
</dbReference>
<evidence type="ECO:0000256" key="2">
    <source>
        <dbReference type="ARBA" id="ARBA00008017"/>
    </source>
</evidence>
<dbReference type="Pfam" id="PF00924">
    <property type="entry name" value="MS_channel_2nd"/>
    <property type="match status" value="1"/>
</dbReference>
<dbReference type="InterPro" id="IPR006685">
    <property type="entry name" value="MscS_channel_2nd"/>
</dbReference>
<dbReference type="Gene3D" id="3.30.70.100">
    <property type="match status" value="1"/>
</dbReference>
<dbReference type="GO" id="GO:0008381">
    <property type="term" value="F:mechanosensitive monoatomic ion channel activity"/>
    <property type="evidence" value="ECO:0007669"/>
    <property type="project" value="InterPro"/>
</dbReference>
<comment type="subcellular location">
    <subcellularLocation>
        <location evidence="7">Cell inner membrane</location>
        <topology evidence="7">Multi-pass membrane protein</topology>
    </subcellularLocation>
    <subcellularLocation>
        <location evidence="1">Cell membrane</location>
        <topology evidence="1">Multi-pass membrane protein</topology>
    </subcellularLocation>
</comment>
<evidence type="ECO:0000259" key="9">
    <source>
        <dbReference type="Pfam" id="PF21082"/>
    </source>
</evidence>
<gene>
    <name evidence="10" type="ORF">I0K15_01535</name>
</gene>
<sequence>MDETGFLSLMMTEIETYAAGVVEAAPRIAAAVLVILLTWIIVRLVRWIVSRVTQRARMRRNLRDVLMMLSGIAIWVVGLLISSTILFPSVTPGRALTTLGLGSVAVGFAFKDVFENFLAGLLILLREPFKIGDHIWSDEAGIEGQVEDITIRDTRIRQTDGQLAVMPNAQLFQNPVVVRTDTELRRTSIICGVAYGEDVDAARDVILEAVRNVDSVRNDVRDVQVFAQAFGASSIDFEIAWWTGSRPLDIRASRDQVVAAVKRALDEAGIEIPFPYRTLTFKADSPVPLPEARNEAEAPSTA</sequence>
<comment type="function">
    <text evidence="7">Mechanosensitive channel that participates in the regulation of osmotic pressure changes within the cell, opening in response to stretch forces in the membrane lipid bilayer, without the need for other proteins. Contributes to normal resistance to hypoosmotic shock. Forms an ion channel of 1.0 nanosiemens conductance with a slight preference for anions.</text>
</comment>
<dbReference type="KEGG" id="poz:I0K15_01535"/>
<protein>
    <recommendedName>
        <fullName evidence="7">Small-conductance mechanosensitive channel</fullName>
    </recommendedName>
</protein>
<dbReference type="InterPro" id="IPR045275">
    <property type="entry name" value="MscS_archaea/bacteria_type"/>
</dbReference>
<dbReference type="RefSeq" id="WP_196103700.1">
    <property type="nucleotide sequence ID" value="NZ_CP064942.1"/>
</dbReference>
<evidence type="ECO:0000256" key="7">
    <source>
        <dbReference type="RuleBase" id="RU369025"/>
    </source>
</evidence>
<keyword evidence="6 7" id="KW-0472">Membrane</keyword>
<dbReference type="InterPro" id="IPR011014">
    <property type="entry name" value="MscS_channel_TM-2"/>
</dbReference>
<accession>A0A7S9LSS5</accession>
<evidence type="ECO:0000256" key="1">
    <source>
        <dbReference type="ARBA" id="ARBA00004651"/>
    </source>
</evidence>
<dbReference type="SUPFAM" id="SSF82861">
    <property type="entry name" value="Mechanosensitive channel protein MscS (YggB), transmembrane region"/>
    <property type="match status" value="1"/>
</dbReference>
<proteinExistence type="inferred from homology"/>
<evidence type="ECO:0000256" key="4">
    <source>
        <dbReference type="ARBA" id="ARBA00022692"/>
    </source>
</evidence>
<dbReference type="EMBL" id="CP064942">
    <property type="protein sequence ID" value="QPH54491.1"/>
    <property type="molecule type" value="Genomic_DNA"/>
</dbReference>
<keyword evidence="7" id="KW-0813">Transport</keyword>
<dbReference type="InterPro" id="IPR023408">
    <property type="entry name" value="MscS_beta-dom_sf"/>
</dbReference>
<dbReference type="InterPro" id="IPR011066">
    <property type="entry name" value="MscS_channel_C_sf"/>
</dbReference>
<dbReference type="Pfam" id="PF05552">
    <property type="entry name" value="MS_channel_1st_1"/>
    <property type="match status" value="1"/>
</dbReference>
<reference evidence="10 11" key="1">
    <citation type="submission" date="2020-11" db="EMBL/GenBank/DDBJ databases">
        <title>Description of Pontivivens ytuae sp. nov. isolated from deep sea sediment of Mariana Trench.</title>
        <authorList>
            <person name="Wang Z."/>
            <person name="Sun Q.-L."/>
            <person name="Xu X.-D."/>
            <person name="Tang Y.-Z."/>
            <person name="Zhang J."/>
        </authorList>
    </citation>
    <scope>NUCLEOTIDE SEQUENCE [LARGE SCALE GENOMIC DNA]</scope>
    <source>
        <strain evidence="10 11">MT2928</strain>
    </source>
</reference>
<keyword evidence="7" id="KW-0997">Cell inner membrane</keyword>
<dbReference type="Gene3D" id="2.30.30.60">
    <property type="match status" value="1"/>
</dbReference>
<feature type="domain" description="Mechanosensitive ion channel MscS C-terminal" evidence="9">
    <location>
        <begin position="189"/>
        <end position="272"/>
    </location>
</feature>
<name>A0A7S9LSS5_9RHOB</name>
<organism evidence="10 11">
    <name type="scientific">Pontivivens ytuae</name>
    <dbReference type="NCBI Taxonomy" id="2789856"/>
    <lineage>
        <taxon>Bacteria</taxon>
        <taxon>Pseudomonadati</taxon>
        <taxon>Pseudomonadota</taxon>
        <taxon>Alphaproteobacteria</taxon>
        <taxon>Rhodobacterales</taxon>
        <taxon>Paracoccaceae</taxon>
        <taxon>Pontivivens</taxon>
    </lineage>
</organism>
<dbReference type="PANTHER" id="PTHR30221:SF1">
    <property type="entry name" value="SMALL-CONDUCTANCE MECHANOSENSITIVE CHANNEL"/>
    <property type="match status" value="1"/>
</dbReference>
<dbReference type="SUPFAM" id="SSF82689">
    <property type="entry name" value="Mechanosensitive channel protein MscS (YggB), C-terminal domain"/>
    <property type="match status" value="1"/>
</dbReference>
<dbReference type="GO" id="GO:0005886">
    <property type="term" value="C:plasma membrane"/>
    <property type="evidence" value="ECO:0007669"/>
    <property type="project" value="UniProtKB-SubCell"/>
</dbReference>
<keyword evidence="7" id="KW-0407">Ion channel</keyword>
<dbReference type="Gene3D" id="1.10.287.1260">
    <property type="match status" value="1"/>
</dbReference>
<keyword evidence="5 7" id="KW-1133">Transmembrane helix</keyword>
<keyword evidence="11" id="KW-1185">Reference proteome</keyword>
<evidence type="ECO:0000256" key="3">
    <source>
        <dbReference type="ARBA" id="ARBA00022475"/>
    </source>
</evidence>
<keyword evidence="7" id="KW-0406">Ion transport</keyword>
<dbReference type="AlphaFoldDB" id="A0A7S9LSS5"/>
<dbReference type="InterPro" id="IPR008910">
    <property type="entry name" value="MSC_TM_helix"/>
</dbReference>
<dbReference type="InterPro" id="IPR010920">
    <property type="entry name" value="LSM_dom_sf"/>
</dbReference>
<comment type="similarity">
    <text evidence="2 7">Belongs to the MscS (TC 1.A.23) family.</text>
</comment>
<evidence type="ECO:0000259" key="8">
    <source>
        <dbReference type="Pfam" id="PF00924"/>
    </source>
</evidence>
<keyword evidence="3" id="KW-1003">Cell membrane</keyword>
<dbReference type="Proteomes" id="UP000594800">
    <property type="component" value="Chromosome"/>
</dbReference>
<evidence type="ECO:0000313" key="11">
    <source>
        <dbReference type="Proteomes" id="UP000594800"/>
    </source>
</evidence>
<feature type="transmembrane region" description="Helical" evidence="7">
    <location>
        <begin position="65"/>
        <end position="87"/>
    </location>
</feature>